<evidence type="ECO:0000256" key="1">
    <source>
        <dbReference type="SAM" id="Phobius"/>
    </source>
</evidence>
<name>A0A4Q7MZG5_9BACT</name>
<organism evidence="2 3">
    <name type="scientific">Pseudobacter ginsenosidimutans</name>
    <dbReference type="NCBI Taxonomy" id="661488"/>
    <lineage>
        <taxon>Bacteria</taxon>
        <taxon>Pseudomonadati</taxon>
        <taxon>Bacteroidota</taxon>
        <taxon>Chitinophagia</taxon>
        <taxon>Chitinophagales</taxon>
        <taxon>Chitinophagaceae</taxon>
        <taxon>Pseudobacter</taxon>
    </lineage>
</organism>
<accession>A0A4Q7MZG5</accession>
<keyword evidence="1" id="KW-0472">Membrane</keyword>
<dbReference type="OrthoDB" id="1121797at2"/>
<keyword evidence="3" id="KW-1185">Reference proteome</keyword>
<dbReference type="RefSeq" id="WP_130538825.1">
    <property type="nucleotide sequence ID" value="NZ_CP042431.1"/>
</dbReference>
<evidence type="ECO:0000313" key="2">
    <source>
        <dbReference type="EMBL" id="RZS74353.1"/>
    </source>
</evidence>
<dbReference type="EMBL" id="SGXA01000001">
    <property type="protein sequence ID" value="RZS74353.1"/>
    <property type="molecule type" value="Genomic_DNA"/>
</dbReference>
<feature type="transmembrane region" description="Helical" evidence="1">
    <location>
        <begin position="30"/>
        <end position="57"/>
    </location>
</feature>
<gene>
    <name evidence="2" type="ORF">EV199_0198</name>
</gene>
<evidence type="ECO:0000313" key="3">
    <source>
        <dbReference type="Proteomes" id="UP000293874"/>
    </source>
</evidence>
<feature type="transmembrane region" description="Helical" evidence="1">
    <location>
        <begin position="69"/>
        <end position="91"/>
    </location>
</feature>
<sequence length="157" mass="17636">MEQNSTSLLDLSIDQPCANYLLEAAKWNKFISIVWFVLCGLMAVFSLFAGSIIATMYGSMPGMSDTMSMLGTGGGVMITLFYLLITAIYLIPNFWRYRFSVQAIAAVRSNDQVQLNLSLNNFRKYSKYWGILTIIIIAFYVLIFVFSIIGGALMMSR</sequence>
<keyword evidence="1" id="KW-0812">Transmembrane</keyword>
<protein>
    <recommendedName>
        <fullName evidence="4">DUF5362 domain-containing protein</fullName>
    </recommendedName>
</protein>
<feature type="transmembrane region" description="Helical" evidence="1">
    <location>
        <begin position="128"/>
        <end position="154"/>
    </location>
</feature>
<dbReference type="AlphaFoldDB" id="A0A4Q7MZG5"/>
<dbReference type="Proteomes" id="UP000293874">
    <property type="component" value="Unassembled WGS sequence"/>
</dbReference>
<comment type="caution">
    <text evidence="2">The sequence shown here is derived from an EMBL/GenBank/DDBJ whole genome shotgun (WGS) entry which is preliminary data.</text>
</comment>
<keyword evidence="1" id="KW-1133">Transmembrane helix</keyword>
<evidence type="ECO:0008006" key="4">
    <source>
        <dbReference type="Google" id="ProtNLM"/>
    </source>
</evidence>
<reference evidence="2 3" key="1">
    <citation type="submission" date="2019-02" db="EMBL/GenBank/DDBJ databases">
        <title>Genomic Encyclopedia of Type Strains, Phase IV (KMG-IV): sequencing the most valuable type-strain genomes for metagenomic binning, comparative biology and taxonomic classification.</title>
        <authorList>
            <person name="Goeker M."/>
        </authorList>
    </citation>
    <scope>NUCLEOTIDE SEQUENCE [LARGE SCALE GENOMIC DNA]</scope>
    <source>
        <strain evidence="2 3">DSM 18116</strain>
    </source>
</reference>
<proteinExistence type="predicted"/>